<evidence type="ECO:0000256" key="1">
    <source>
        <dbReference type="ARBA" id="ARBA00004651"/>
    </source>
</evidence>
<reference evidence="8 9" key="1">
    <citation type="submission" date="2021-03" db="EMBL/GenBank/DDBJ databases">
        <title>Sequencing the genomes of 1000 actinobacteria strains.</title>
        <authorList>
            <person name="Klenk H.-P."/>
        </authorList>
    </citation>
    <scope>NUCLEOTIDE SEQUENCE [LARGE SCALE GENOMIC DNA]</scope>
    <source>
        <strain evidence="8 9">DSM 12936</strain>
    </source>
</reference>
<evidence type="ECO:0000313" key="9">
    <source>
        <dbReference type="Proteomes" id="UP000758168"/>
    </source>
</evidence>
<dbReference type="Pfam" id="PF03631">
    <property type="entry name" value="Virul_fac_BrkB"/>
    <property type="match status" value="1"/>
</dbReference>
<gene>
    <name evidence="8" type="ORF">JOF54_001160</name>
</gene>
<dbReference type="PANTHER" id="PTHR30213:SF0">
    <property type="entry name" value="UPF0761 MEMBRANE PROTEIN YIHY"/>
    <property type="match status" value="1"/>
</dbReference>
<feature type="compositionally biased region" description="Basic residues" evidence="6">
    <location>
        <begin position="333"/>
        <end position="342"/>
    </location>
</feature>
<keyword evidence="4 7" id="KW-1133">Transmembrane helix</keyword>
<evidence type="ECO:0000256" key="2">
    <source>
        <dbReference type="ARBA" id="ARBA00022475"/>
    </source>
</evidence>
<feature type="transmembrane region" description="Helical" evidence="7">
    <location>
        <begin position="47"/>
        <end position="69"/>
    </location>
</feature>
<feature type="transmembrane region" description="Helical" evidence="7">
    <location>
        <begin position="197"/>
        <end position="216"/>
    </location>
</feature>
<feature type="transmembrane region" description="Helical" evidence="7">
    <location>
        <begin position="228"/>
        <end position="251"/>
    </location>
</feature>
<dbReference type="Proteomes" id="UP000758168">
    <property type="component" value="Unassembled WGS sequence"/>
</dbReference>
<protein>
    <submittedName>
        <fullName evidence="8">Membrane protein</fullName>
    </submittedName>
</protein>
<feature type="region of interest" description="Disordered" evidence="6">
    <location>
        <begin position="321"/>
        <end position="342"/>
    </location>
</feature>
<accession>A0ABS4Z5C9</accession>
<comment type="subcellular location">
    <subcellularLocation>
        <location evidence="1">Cell membrane</location>
        <topology evidence="1">Multi-pass membrane protein</topology>
    </subcellularLocation>
</comment>
<dbReference type="EMBL" id="JAGIOB010000001">
    <property type="protein sequence ID" value="MBP2416238.1"/>
    <property type="molecule type" value="Genomic_DNA"/>
</dbReference>
<evidence type="ECO:0000256" key="3">
    <source>
        <dbReference type="ARBA" id="ARBA00022692"/>
    </source>
</evidence>
<feature type="transmembrane region" description="Helical" evidence="7">
    <location>
        <begin position="111"/>
        <end position="134"/>
    </location>
</feature>
<evidence type="ECO:0000256" key="7">
    <source>
        <dbReference type="SAM" id="Phobius"/>
    </source>
</evidence>
<feature type="transmembrane region" description="Helical" evidence="7">
    <location>
        <begin position="81"/>
        <end position="99"/>
    </location>
</feature>
<evidence type="ECO:0000256" key="5">
    <source>
        <dbReference type="ARBA" id="ARBA00023136"/>
    </source>
</evidence>
<keyword evidence="9" id="KW-1185">Reference proteome</keyword>
<organism evidence="8 9">
    <name type="scientific">Microlunatus capsulatus</name>
    <dbReference type="NCBI Taxonomy" id="99117"/>
    <lineage>
        <taxon>Bacteria</taxon>
        <taxon>Bacillati</taxon>
        <taxon>Actinomycetota</taxon>
        <taxon>Actinomycetes</taxon>
        <taxon>Propionibacteriales</taxon>
        <taxon>Propionibacteriaceae</taxon>
        <taxon>Microlunatus</taxon>
    </lineage>
</organism>
<keyword evidence="3 7" id="KW-0812">Transmembrane</keyword>
<proteinExistence type="predicted"/>
<feature type="compositionally biased region" description="Basic and acidic residues" evidence="6">
    <location>
        <begin position="321"/>
        <end position="332"/>
    </location>
</feature>
<dbReference type="RefSeq" id="WP_210053825.1">
    <property type="nucleotide sequence ID" value="NZ_BAAAMH010000012.1"/>
</dbReference>
<dbReference type="InterPro" id="IPR017039">
    <property type="entry name" value="Virul_fac_BrkB"/>
</dbReference>
<dbReference type="PANTHER" id="PTHR30213">
    <property type="entry name" value="INNER MEMBRANE PROTEIN YHJD"/>
    <property type="match status" value="1"/>
</dbReference>
<dbReference type="PIRSF" id="PIRSF035875">
    <property type="entry name" value="RNase_BN"/>
    <property type="match status" value="1"/>
</dbReference>
<feature type="transmembrane region" description="Helical" evidence="7">
    <location>
        <begin position="263"/>
        <end position="285"/>
    </location>
</feature>
<keyword evidence="2" id="KW-1003">Cell membrane</keyword>
<keyword evidence="5 7" id="KW-0472">Membrane</keyword>
<sequence length="342" mass="37046">MPDHAPHPAPGEVVPLRSVSARAWLYALRRVGRGFWRHQDHDLAAGLTYHAVLAVFPALVALVSLLGLLGAGDRSTDTVLVVARLLVPAEALGVVEPLVENLAASSSRVVTLVLGVVLAQWFVTIYVLAVGRALNRVFEVREGRPLLPRLVRTVGLTLVLGVLVLLAAVLLLLSAPVAEALGFLFGVGSPVVRVVGVLKWPLLAAVLALLVGLLYARAPNVRPPHRRWVSPGAVLAIVIWLVGSLAFGFYVRHVAGYQRTYGALAGLVVLLVWLWVSNLALLLGAEVDREVERVRQLAAGVAAEERVVLEPRDVRLSEKVAARDRRDVEAGRRLRQRRPPPR</sequence>
<name>A0ABS4Z5C9_9ACTN</name>
<feature type="transmembrane region" description="Helical" evidence="7">
    <location>
        <begin position="154"/>
        <end position="177"/>
    </location>
</feature>
<evidence type="ECO:0000256" key="4">
    <source>
        <dbReference type="ARBA" id="ARBA00022989"/>
    </source>
</evidence>
<evidence type="ECO:0000313" key="8">
    <source>
        <dbReference type="EMBL" id="MBP2416238.1"/>
    </source>
</evidence>
<evidence type="ECO:0000256" key="6">
    <source>
        <dbReference type="SAM" id="MobiDB-lite"/>
    </source>
</evidence>
<dbReference type="NCBIfam" id="TIGR00765">
    <property type="entry name" value="yihY_not_rbn"/>
    <property type="match status" value="1"/>
</dbReference>
<comment type="caution">
    <text evidence="8">The sequence shown here is derived from an EMBL/GenBank/DDBJ whole genome shotgun (WGS) entry which is preliminary data.</text>
</comment>